<reference evidence="2 3" key="1">
    <citation type="submission" date="2017-04" db="EMBL/GenBank/DDBJ databases">
        <title>Draft genome sequence of Tuber borchii Vittad., a whitish edible truffle.</title>
        <authorList>
            <consortium name="DOE Joint Genome Institute"/>
            <person name="Murat C."/>
            <person name="Kuo A."/>
            <person name="Barry K.W."/>
            <person name="Clum A."/>
            <person name="Dockter R.B."/>
            <person name="Fauchery L."/>
            <person name="Iotti M."/>
            <person name="Kohler A."/>
            <person name="Labutti K."/>
            <person name="Lindquist E.A."/>
            <person name="Lipzen A."/>
            <person name="Ohm R.A."/>
            <person name="Wang M."/>
            <person name="Grigoriev I.V."/>
            <person name="Zambonelli A."/>
            <person name="Martin F.M."/>
        </authorList>
    </citation>
    <scope>NUCLEOTIDE SEQUENCE [LARGE SCALE GENOMIC DNA]</scope>
    <source>
        <strain evidence="2 3">Tbo3840</strain>
    </source>
</reference>
<proteinExistence type="predicted"/>
<evidence type="ECO:0000313" key="3">
    <source>
        <dbReference type="Proteomes" id="UP000244722"/>
    </source>
</evidence>
<evidence type="ECO:0000313" key="2">
    <source>
        <dbReference type="EMBL" id="PUU77692.1"/>
    </source>
</evidence>
<name>A0A2T6ZQD5_TUBBO</name>
<sequence length="84" mass="9993">MIWRPAVSWLLFAFFLPFFPFNPRLPDSDLFIFLFLPFFFLIGGRGERIFELFCFCGWAHLTDPRCVSQEEVLFYPDRGRGQCS</sequence>
<comment type="caution">
    <text evidence="2">The sequence shown here is derived from an EMBL/GenBank/DDBJ whole genome shotgun (WGS) entry which is preliminary data.</text>
</comment>
<feature type="transmembrane region" description="Helical" evidence="1">
    <location>
        <begin position="30"/>
        <end position="46"/>
    </location>
</feature>
<keyword evidence="1" id="KW-0472">Membrane</keyword>
<evidence type="ECO:0000256" key="1">
    <source>
        <dbReference type="SAM" id="Phobius"/>
    </source>
</evidence>
<accession>A0A2T6ZQD5</accession>
<dbReference type="AlphaFoldDB" id="A0A2T6ZQD5"/>
<organism evidence="2 3">
    <name type="scientific">Tuber borchii</name>
    <name type="common">White truffle</name>
    <dbReference type="NCBI Taxonomy" id="42251"/>
    <lineage>
        <taxon>Eukaryota</taxon>
        <taxon>Fungi</taxon>
        <taxon>Dikarya</taxon>
        <taxon>Ascomycota</taxon>
        <taxon>Pezizomycotina</taxon>
        <taxon>Pezizomycetes</taxon>
        <taxon>Pezizales</taxon>
        <taxon>Tuberaceae</taxon>
        <taxon>Tuber</taxon>
    </lineage>
</organism>
<dbReference type="EMBL" id="NESQ01000144">
    <property type="protein sequence ID" value="PUU77692.1"/>
    <property type="molecule type" value="Genomic_DNA"/>
</dbReference>
<keyword evidence="1" id="KW-0812">Transmembrane</keyword>
<protein>
    <submittedName>
        <fullName evidence="2">Uncharacterized protein</fullName>
    </submittedName>
</protein>
<dbReference type="Proteomes" id="UP000244722">
    <property type="component" value="Unassembled WGS sequence"/>
</dbReference>
<gene>
    <name evidence="2" type="ORF">B9Z19DRAFT_1085660</name>
</gene>
<keyword evidence="3" id="KW-1185">Reference proteome</keyword>
<keyword evidence="1" id="KW-1133">Transmembrane helix</keyword>